<feature type="signal peptide" evidence="1">
    <location>
        <begin position="1"/>
        <end position="17"/>
    </location>
</feature>
<feature type="chain" id="PRO_5005818533" evidence="1">
    <location>
        <begin position="18"/>
        <end position="238"/>
    </location>
</feature>
<evidence type="ECO:0000256" key="1">
    <source>
        <dbReference type="SAM" id="SignalP"/>
    </source>
</evidence>
<keyword evidence="3" id="KW-1185">Reference proteome</keyword>
<sequence>MKLHYLFICLISAAMHAQSLSPSVNRDSLFKSLITRFNGSLQEEYNREYQGTPPGKEQDFLLFVMSQPQGSKKAMQDNMAKKQPYFNQLLHLFSPMVPQEHSIGVFFNPANALFNIPESIDILIYGPIPGTDLEMRNMAPNSADLSKTLKRLNWTPQDLENVRVALQKAGCIGIQNGYAATEVTYAANLRERFSYIIFNQEVSPATVKEYVTDCTAVAYNERVVLQYRGAVGTECFPQ</sequence>
<evidence type="ECO:0000313" key="2">
    <source>
        <dbReference type="EMBL" id="KOS07767.1"/>
    </source>
</evidence>
<dbReference type="AlphaFoldDB" id="A0A0M8MKL9"/>
<dbReference type="PATRIC" id="fig|1202724.3.peg.3779"/>
<proteinExistence type="predicted"/>
<accession>A0A0M8MKL9</accession>
<reference evidence="2 3" key="1">
    <citation type="submission" date="2015-08" db="EMBL/GenBank/DDBJ databases">
        <title>Whole genome sequence of Flavobacterium akiainvivens IK-1T, from decaying Wikstroemia oahuensis, an endemic Hawaiian shrub.</title>
        <authorList>
            <person name="Wan X."/>
            <person name="Hou S."/>
            <person name="Saito J."/>
            <person name="Donachie S."/>
        </authorList>
    </citation>
    <scope>NUCLEOTIDE SEQUENCE [LARGE SCALE GENOMIC DNA]</scope>
    <source>
        <strain evidence="2 3">IK-1</strain>
    </source>
</reference>
<dbReference type="EMBL" id="LIYD01000005">
    <property type="protein sequence ID" value="KOS07767.1"/>
    <property type="molecule type" value="Genomic_DNA"/>
</dbReference>
<keyword evidence="1" id="KW-0732">Signal</keyword>
<dbReference type="STRING" id="1202724.AM493_18200"/>
<evidence type="ECO:0000313" key="3">
    <source>
        <dbReference type="Proteomes" id="UP000037755"/>
    </source>
</evidence>
<comment type="caution">
    <text evidence="2">The sequence shown here is derived from an EMBL/GenBank/DDBJ whole genome shotgun (WGS) entry which is preliminary data.</text>
</comment>
<organism evidence="2 3">
    <name type="scientific">Flavobacterium akiainvivens</name>
    <dbReference type="NCBI Taxonomy" id="1202724"/>
    <lineage>
        <taxon>Bacteria</taxon>
        <taxon>Pseudomonadati</taxon>
        <taxon>Bacteroidota</taxon>
        <taxon>Flavobacteriia</taxon>
        <taxon>Flavobacteriales</taxon>
        <taxon>Flavobacteriaceae</taxon>
        <taxon>Flavobacterium</taxon>
    </lineage>
</organism>
<protein>
    <submittedName>
        <fullName evidence="2">Uncharacterized protein</fullName>
    </submittedName>
</protein>
<dbReference type="RefSeq" id="WP_054409481.1">
    <property type="nucleotide sequence ID" value="NZ_FOYA01000002.1"/>
</dbReference>
<name>A0A0M8MKL9_9FLAO</name>
<dbReference type="Proteomes" id="UP000037755">
    <property type="component" value="Unassembled WGS sequence"/>
</dbReference>
<gene>
    <name evidence="2" type="ORF">AM493_18200</name>
</gene>